<protein>
    <submittedName>
        <fullName evidence="2">Uncharacterized protein</fullName>
    </submittedName>
</protein>
<dbReference type="HOGENOM" id="CLU_076931_0_0_1"/>
<evidence type="ECO:0000313" key="3">
    <source>
        <dbReference type="Proteomes" id="UP000027222"/>
    </source>
</evidence>
<dbReference type="STRING" id="685588.A0A067T3Y7"/>
<dbReference type="Proteomes" id="UP000027222">
    <property type="component" value="Unassembled WGS sequence"/>
</dbReference>
<dbReference type="OrthoDB" id="3182376at2759"/>
<feature type="region of interest" description="Disordered" evidence="1">
    <location>
        <begin position="1"/>
        <end position="24"/>
    </location>
</feature>
<accession>A0A067T3Y7</accession>
<feature type="compositionally biased region" description="Low complexity" evidence="1">
    <location>
        <begin position="181"/>
        <end position="200"/>
    </location>
</feature>
<reference evidence="3" key="1">
    <citation type="journal article" date="2014" name="Proc. Natl. Acad. Sci. U.S.A.">
        <title>Extensive sampling of basidiomycete genomes demonstrates inadequacy of the white-rot/brown-rot paradigm for wood decay fungi.</title>
        <authorList>
            <person name="Riley R."/>
            <person name="Salamov A.A."/>
            <person name="Brown D.W."/>
            <person name="Nagy L.G."/>
            <person name="Floudas D."/>
            <person name="Held B.W."/>
            <person name="Levasseur A."/>
            <person name="Lombard V."/>
            <person name="Morin E."/>
            <person name="Otillar R."/>
            <person name="Lindquist E.A."/>
            <person name="Sun H."/>
            <person name="LaButti K.M."/>
            <person name="Schmutz J."/>
            <person name="Jabbour D."/>
            <person name="Luo H."/>
            <person name="Baker S.E."/>
            <person name="Pisabarro A.G."/>
            <person name="Walton J.D."/>
            <person name="Blanchette R.A."/>
            <person name="Henrissat B."/>
            <person name="Martin F."/>
            <person name="Cullen D."/>
            <person name="Hibbett D.S."/>
            <person name="Grigoriev I.V."/>
        </authorList>
    </citation>
    <scope>NUCLEOTIDE SEQUENCE [LARGE SCALE GENOMIC DNA]</scope>
    <source>
        <strain evidence="3">CBS 339.88</strain>
    </source>
</reference>
<name>A0A067T3Y7_GALM3</name>
<keyword evidence="3" id="KW-1185">Reference proteome</keyword>
<evidence type="ECO:0000256" key="1">
    <source>
        <dbReference type="SAM" id="MobiDB-lite"/>
    </source>
</evidence>
<dbReference type="EMBL" id="KL142377">
    <property type="protein sequence ID" value="KDR77027.1"/>
    <property type="molecule type" value="Genomic_DNA"/>
</dbReference>
<sequence>MSDEDDSSSDSGQRQGGKQSVPMAWVDNPERDVRLLHWFDQHPIERDIVFSMGKSPTQRMEARPLLTKQECCLDAAREIFSMDEDPAVRRAVLQNPNYFAGRIKYRIFKSWRVKYTNVNWEIGAVASNIPYEGLDKKIRQSTQSFPLWKGLHVYWRTNPHFNFHYQNNLSEAGPAKRPRLSADASSSASGRNRRSANAGNIIVRKQPTRSAGRKNNLATAVQVRHHLTLYCWR</sequence>
<proteinExistence type="predicted"/>
<dbReference type="AlphaFoldDB" id="A0A067T3Y7"/>
<gene>
    <name evidence="2" type="ORF">GALMADRAFT_425953</name>
</gene>
<evidence type="ECO:0000313" key="2">
    <source>
        <dbReference type="EMBL" id="KDR77027.1"/>
    </source>
</evidence>
<feature type="region of interest" description="Disordered" evidence="1">
    <location>
        <begin position="172"/>
        <end position="215"/>
    </location>
</feature>
<organism evidence="2 3">
    <name type="scientific">Galerina marginata (strain CBS 339.88)</name>
    <dbReference type="NCBI Taxonomy" id="685588"/>
    <lineage>
        <taxon>Eukaryota</taxon>
        <taxon>Fungi</taxon>
        <taxon>Dikarya</taxon>
        <taxon>Basidiomycota</taxon>
        <taxon>Agaricomycotina</taxon>
        <taxon>Agaricomycetes</taxon>
        <taxon>Agaricomycetidae</taxon>
        <taxon>Agaricales</taxon>
        <taxon>Agaricineae</taxon>
        <taxon>Strophariaceae</taxon>
        <taxon>Galerina</taxon>
    </lineage>
</organism>